<dbReference type="EMBL" id="CAJJDN010000090">
    <property type="protein sequence ID" value="CAD8108236.1"/>
    <property type="molecule type" value="Genomic_DNA"/>
</dbReference>
<evidence type="ECO:0000259" key="1">
    <source>
        <dbReference type="SMART" id="SM00220"/>
    </source>
</evidence>
<dbReference type="SMART" id="SM00220">
    <property type="entry name" value="S_TKc"/>
    <property type="match status" value="1"/>
</dbReference>
<dbReference type="InterPro" id="IPR000719">
    <property type="entry name" value="Prot_kinase_dom"/>
</dbReference>
<name>A0A8S1PYH1_9CILI</name>
<protein>
    <recommendedName>
        <fullName evidence="1">Protein kinase domain-containing protein</fullName>
    </recommendedName>
</protein>
<dbReference type="GO" id="GO:0004672">
    <property type="term" value="F:protein kinase activity"/>
    <property type="evidence" value="ECO:0007669"/>
    <property type="project" value="InterPro"/>
</dbReference>
<evidence type="ECO:0000313" key="3">
    <source>
        <dbReference type="Proteomes" id="UP000692954"/>
    </source>
</evidence>
<comment type="caution">
    <text evidence="2">The sequence shown here is derived from an EMBL/GenBank/DDBJ whole genome shotgun (WGS) entry which is preliminary data.</text>
</comment>
<gene>
    <name evidence="2" type="ORF">PSON_ATCC_30995.1.T0900197</name>
</gene>
<dbReference type="Proteomes" id="UP000692954">
    <property type="component" value="Unassembled WGS sequence"/>
</dbReference>
<reference evidence="2" key="1">
    <citation type="submission" date="2021-01" db="EMBL/GenBank/DDBJ databases">
        <authorList>
            <consortium name="Genoscope - CEA"/>
            <person name="William W."/>
        </authorList>
    </citation>
    <scope>NUCLEOTIDE SEQUENCE</scope>
</reference>
<organism evidence="2 3">
    <name type="scientific">Paramecium sonneborni</name>
    <dbReference type="NCBI Taxonomy" id="65129"/>
    <lineage>
        <taxon>Eukaryota</taxon>
        <taxon>Sar</taxon>
        <taxon>Alveolata</taxon>
        <taxon>Ciliophora</taxon>
        <taxon>Intramacronucleata</taxon>
        <taxon>Oligohymenophorea</taxon>
        <taxon>Peniculida</taxon>
        <taxon>Parameciidae</taxon>
        <taxon>Paramecium</taxon>
    </lineage>
</organism>
<evidence type="ECO:0000313" key="2">
    <source>
        <dbReference type="EMBL" id="CAD8108236.1"/>
    </source>
</evidence>
<keyword evidence="3" id="KW-1185">Reference proteome</keyword>
<sequence>MSFLESYDFLLTIRHLELGQIDIWKQKESGQLAYCKILQSDISKQELNERSNWEHENVIELLAAELHKQNDNSYISIYYEFYDSTLQDYLVNQELPIAETEIWNLFYQILQGVMFLKSKNQTSNLTTTCIFYNNGQIKIIEGHSYNMQQQLGLVLFELCTRESQYLILEENKSININNLNNMMNECKYSKLLIQKIFDLINSKDTDQIQLTYNQLSPFKDNILQLKPFNFQNYTNTSSLTDRANRAIRNYKEVLKRVNQIYQLDQ</sequence>
<feature type="domain" description="Protein kinase" evidence="1">
    <location>
        <begin position="7"/>
        <end position="219"/>
    </location>
</feature>
<dbReference type="OrthoDB" id="284155at2759"/>
<dbReference type="GO" id="GO:0005524">
    <property type="term" value="F:ATP binding"/>
    <property type="evidence" value="ECO:0007669"/>
    <property type="project" value="InterPro"/>
</dbReference>
<dbReference type="AlphaFoldDB" id="A0A8S1PYH1"/>
<accession>A0A8S1PYH1</accession>
<proteinExistence type="predicted"/>